<dbReference type="RefSeq" id="WP_142888478.1">
    <property type="nucleotide sequence ID" value="NZ_VIKR01000001.1"/>
</dbReference>
<dbReference type="SUPFAM" id="SSF81653">
    <property type="entry name" value="Calcium ATPase, transduction domain A"/>
    <property type="match status" value="1"/>
</dbReference>
<dbReference type="FunFam" id="2.70.150.10:FF:000160">
    <property type="entry name" value="Sarcoplasmic/endoplasmic reticulum calcium ATPase 1"/>
    <property type="match status" value="1"/>
</dbReference>
<dbReference type="Pfam" id="PF00689">
    <property type="entry name" value="Cation_ATPase_C"/>
    <property type="match status" value="1"/>
</dbReference>
<keyword evidence="14" id="KW-1185">Reference proteome</keyword>
<evidence type="ECO:0000256" key="11">
    <source>
        <dbReference type="SAM" id="Phobius"/>
    </source>
</evidence>
<protein>
    <submittedName>
        <fullName evidence="13">HAD-IC family P-type ATPase</fullName>
    </submittedName>
</protein>
<evidence type="ECO:0000256" key="8">
    <source>
        <dbReference type="ARBA" id="ARBA00022967"/>
    </source>
</evidence>
<keyword evidence="9 11" id="KW-1133">Transmembrane helix</keyword>
<dbReference type="PROSITE" id="PS00154">
    <property type="entry name" value="ATPASE_E1_E2"/>
    <property type="match status" value="1"/>
</dbReference>
<keyword evidence="10 11" id="KW-0472">Membrane</keyword>
<dbReference type="GO" id="GO:0036376">
    <property type="term" value="P:sodium ion export across plasma membrane"/>
    <property type="evidence" value="ECO:0007669"/>
    <property type="project" value="TreeGrafter"/>
</dbReference>
<dbReference type="NCBIfam" id="TIGR01494">
    <property type="entry name" value="ATPase_P-type"/>
    <property type="match status" value="2"/>
</dbReference>
<keyword evidence="4 11" id="KW-0812">Transmembrane</keyword>
<dbReference type="SMART" id="SM00831">
    <property type="entry name" value="Cation_ATPase_N"/>
    <property type="match status" value="1"/>
</dbReference>
<name>A0A545TIT1_9GAMM</name>
<reference evidence="13 14" key="1">
    <citation type="submission" date="2019-06" db="EMBL/GenBank/DDBJ databases">
        <title>Draft genome of Aliikangiella marina GYP-15.</title>
        <authorList>
            <person name="Wang G."/>
        </authorList>
    </citation>
    <scope>NUCLEOTIDE SEQUENCE [LARGE SCALE GENOMIC DNA]</scope>
    <source>
        <strain evidence="13 14">GYP-15</strain>
    </source>
</reference>
<evidence type="ECO:0000256" key="2">
    <source>
        <dbReference type="ARBA" id="ARBA00005675"/>
    </source>
</evidence>
<gene>
    <name evidence="13" type="ORF">FLL45_03980</name>
</gene>
<evidence type="ECO:0000256" key="4">
    <source>
        <dbReference type="ARBA" id="ARBA00022692"/>
    </source>
</evidence>
<keyword evidence="3" id="KW-0597">Phosphoprotein</keyword>
<comment type="similarity">
    <text evidence="2">Belongs to the cation transport ATPase (P-type) (TC 3.A.3) family. Type IIA subfamily.</text>
</comment>
<dbReference type="AlphaFoldDB" id="A0A545TIT1"/>
<keyword evidence="7" id="KW-0460">Magnesium</keyword>
<dbReference type="SFLD" id="SFLDG00002">
    <property type="entry name" value="C1.7:_P-type_atpase_like"/>
    <property type="match status" value="1"/>
</dbReference>
<dbReference type="Proteomes" id="UP000317839">
    <property type="component" value="Unassembled WGS sequence"/>
</dbReference>
<dbReference type="PANTHER" id="PTHR43294">
    <property type="entry name" value="SODIUM/POTASSIUM-TRANSPORTING ATPASE SUBUNIT ALPHA"/>
    <property type="match status" value="1"/>
</dbReference>
<dbReference type="InterPro" id="IPR004014">
    <property type="entry name" value="ATPase_P-typ_cation-transptr_N"/>
</dbReference>
<dbReference type="Gene3D" id="1.20.1110.10">
    <property type="entry name" value="Calcium-transporting ATPase, transmembrane domain"/>
    <property type="match status" value="1"/>
</dbReference>
<dbReference type="SUPFAM" id="SSF81660">
    <property type="entry name" value="Metal cation-transporting ATPase, ATP-binding domain N"/>
    <property type="match status" value="1"/>
</dbReference>
<dbReference type="Pfam" id="PF00690">
    <property type="entry name" value="Cation_ATPase_N"/>
    <property type="match status" value="1"/>
</dbReference>
<keyword evidence="6" id="KW-0067">ATP-binding</keyword>
<evidence type="ECO:0000256" key="5">
    <source>
        <dbReference type="ARBA" id="ARBA00022741"/>
    </source>
</evidence>
<keyword evidence="5" id="KW-0547">Nucleotide-binding</keyword>
<dbReference type="PANTHER" id="PTHR43294:SF20">
    <property type="entry name" value="P-TYPE ATPASE"/>
    <property type="match status" value="1"/>
</dbReference>
<dbReference type="GO" id="GO:0005391">
    <property type="term" value="F:P-type sodium:potassium-exchanging transporter activity"/>
    <property type="evidence" value="ECO:0007669"/>
    <property type="project" value="TreeGrafter"/>
</dbReference>
<evidence type="ECO:0000256" key="1">
    <source>
        <dbReference type="ARBA" id="ARBA00004127"/>
    </source>
</evidence>
<dbReference type="InterPro" id="IPR044492">
    <property type="entry name" value="P_typ_ATPase_HD_dom"/>
</dbReference>
<evidence type="ECO:0000313" key="14">
    <source>
        <dbReference type="Proteomes" id="UP000317839"/>
    </source>
</evidence>
<dbReference type="OrthoDB" id="9814270at2"/>
<dbReference type="GO" id="GO:0012505">
    <property type="term" value="C:endomembrane system"/>
    <property type="evidence" value="ECO:0007669"/>
    <property type="project" value="UniProtKB-SubCell"/>
</dbReference>
<evidence type="ECO:0000313" key="13">
    <source>
        <dbReference type="EMBL" id="TQV77118.1"/>
    </source>
</evidence>
<dbReference type="InterPro" id="IPR059000">
    <property type="entry name" value="ATPase_P-type_domA"/>
</dbReference>
<dbReference type="SUPFAM" id="SSF81665">
    <property type="entry name" value="Calcium ATPase, transmembrane domain M"/>
    <property type="match status" value="1"/>
</dbReference>
<dbReference type="SUPFAM" id="SSF56784">
    <property type="entry name" value="HAD-like"/>
    <property type="match status" value="1"/>
</dbReference>
<dbReference type="GO" id="GO:0005886">
    <property type="term" value="C:plasma membrane"/>
    <property type="evidence" value="ECO:0007669"/>
    <property type="project" value="TreeGrafter"/>
</dbReference>
<dbReference type="PRINTS" id="PR00119">
    <property type="entry name" value="CATATPASE"/>
</dbReference>
<keyword evidence="8" id="KW-1278">Translocase</keyword>
<feature type="transmembrane region" description="Helical" evidence="11">
    <location>
        <begin position="810"/>
        <end position="828"/>
    </location>
</feature>
<dbReference type="Gene3D" id="3.40.1110.10">
    <property type="entry name" value="Calcium-transporting ATPase, cytoplasmic domain N"/>
    <property type="match status" value="1"/>
</dbReference>
<dbReference type="InterPro" id="IPR050510">
    <property type="entry name" value="Cation_transp_ATPase_P-type"/>
</dbReference>
<feature type="transmembrane region" description="Helical" evidence="11">
    <location>
        <begin position="258"/>
        <end position="284"/>
    </location>
</feature>
<dbReference type="InterPro" id="IPR001757">
    <property type="entry name" value="P_typ_ATPase"/>
</dbReference>
<dbReference type="InterPro" id="IPR006068">
    <property type="entry name" value="ATPase_P-typ_cation-transptr_C"/>
</dbReference>
<sequence length="868" mass="94590">MPLKETITGLDSRLVTLKLAEFGENCLPESPPPALLILFLRQFKSPFIYVLLIAAIISFALGKNLNGIFIFAVLLINAIIGSLQEFSAEKAANALKKMVPQLSTVIRDGHTQSIDSTLIVPGDIVLLASGDRVPADGICIQAQQLLIDESLLTGESAEVSKQVAEAFEESQITDFENNQKCFAGTLVARGRGIIVVTHTGINTEIGKIAKAVNTSESVKPPLLTRIEKFTYNVTIATLIVVAFIFLIAMLRGDSLTQFFFLGVALAVSAIPEGLPAAITIALAIGMRRMAKVNVIVRNLMAVESLGSCTYIASDKTGTLTVNDMTVSRVILPNARTLSVTGEGLNLHGDIIGEQGEQDQQQLKRLCMTGALANEAELYLAEGNLIGEGDQVDIALLVLLNKYGIEHRVLQQRHPEIMKIPYESENAFSASLNRLDGRFLLSVKGSWETIKTQCDSQDDEQLLAEIEQQVLTLAEKGYRVLAFAGKEIQTLPHQVEDELSGLEFIGLVGIIDPLRHEVFDAVKACKSARIEVAMITGDHPATALEIARQVKIEGNGNVLTGEQIRDLKSNNPQAFAKAVSETSVFARVKPLEKQCIVEELQRQGHYVAVTGDGVNDAPALKNSHVGIAMGKRGTDVARESADLILTDDNFSSIVNGIREGRVVYANIRKVIFLLISTGAAEIILFILSLLAGLPLPLFPIQLLWLNLVTNGVQDVALAFEPAEGKELNNPPRKPNEPIFNRLMLERVIVNAIVMGGVAFALFYLCLSQGIQETSARNMTLLLMVLFENVHALNSRSESQSIFSIPFLSNKLLLLGILIAQSLHIGAMYLDGLSGILEVEPVTLQQWFYLLLTATTLILVDTAYKKFKQR</sequence>
<evidence type="ECO:0000259" key="12">
    <source>
        <dbReference type="SMART" id="SM00831"/>
    </source>
</evidence>
<evidence type="ECO:0000256" key="6">
    <source>
        <dbReference type="ARBA" id="ARBA00022840"/>
    </source>
</evidence>
<comment type="caution">
    <text evidence="13">The sequence shown here is derived from an EMBL/GenBank/DDBJ whole genome shotgun (WGS) entry which is preliminary data.</text>
</comment>
<comment type="subcellular location">
    <subcellularLocation>
        <location evidence="1">Endomembrane system</location>
        <topology evidence="1">Multi-pass membrane protein</topology>
    </subcellularLocation>
</comment>
<feature type="transmembrane region" description="Helical" evidence="11">
    <location>
        <begin position="669"/>
        <end position="694"/>
    </location>
</feature>
<dbReference type="GO" id="GO:1990573">
    <property type="term" value="P:potassium ion import across plasma membrane"/>
    <property type="evidence" value="ECO:0007669"/>
    <property type="project" value="TreeGrafter"/>
</dbReference>
<dbReference type="GO" id="GO:0030007">
    <property type="term" value="P:intracellular potassium ion homeostasis"/>
    <property type="evidence" value="ECO:0007669"/>
    <property type="project" value="TreeGrafter"/>
</dbReference>
<feature type="transmembrane region" description="Helical" evidence="11">
    <location>
        <begin position="229"/>
        <end position="252"/>
    </location>
</feature>
<dbReference type="Gene3D" id="2.70.150.10">
    <property type="entry name" value="Calcium-transporting ATPase, cytoplasmic transduction domain A"/>
    <property type="match status" value="1"/>
</dbReference>
<dbReference type="PRINTS" id="PR00120">
    <property type="entry name" value="HATPASE"/>
</dbReference>
<dbReference type="InterPro" id="IPR023299">
    <property type="entry name" value="ATPase_P-typ_cyto_dom_N"/>
</dbReference>
<proteinExistence type="inferred from homology"/>
<feature type="domain" description="Cation-transporting P-type ATPase N-terminal" evidence="12">
    <location>
        <begin position="1"/>
        <end position="63"/>
    </location>
</feature>
<dbReference type="InterPro" id="IPR023214">
    <property type="entry name" value="HAD_sf"/>
</dbReference>
<dbReference type="InterPro" id="IPR008250">
    <property type="entry name" value="ATPase_P-typ_transduc_dom_A_sf"/>
</dbReference>
<organism evidence="13 14">
    <name type="scientific">Aliikangiella marina</name>
    <dbReference type="NCBI Taxonomy" id="1712262"/>
    <lineage>
        <taxon>Bacteria</taxon>
        <taxon>Pseudomonadati</taxon>
        <taxon>Pseudomonadota</taxon>
        <taxon>Gammaproteobacteria</taxon>
        <taxon>Oceanospirillales</taxon>
        <taxon>Pleioneaceae</taxon>
        <taxon>Aliikangiella</taxon>
    </lineage>
</organism>
<feature type="transmembrane region" description="Helical" evidence="11">
    <location>
        <begin position="844"/>
        <end position="862"/>
    </location>
</feature>
<dbReference type="Gene3D" id="3.40.50.1000">
    <property type="entry name" value="HAD superfamily/HAD-like"/>
    <property type="match status" value="1"/>
</dbReference>
<dbReference type="GO" id="GO:1902600">
    <property type="term" value="P:proton transmembrane transport"/>
    <property type="evidence" value="ECO:0007669"/>
    <property type="project" value="TreeGrafter"/>
</dbReference>
<evidence type="ECO:0000256" key="9">
    <source>
        <dbReference type="ARBA" id="ARBA00022989"/>
    </source>
</evidence>
<dbReference type="SFLD" id="SFLDF00027">
    <property type="entry name" value="p-type_atpase"/>
    <property type="match status" value="1"/>
</dbReference>
<dbReference type="InterPro" id="IPR023298">
    <property type="entry name" value="ATPase_P-typ_TM_dom_sf"/>
</dbReference>
<dbReference type="SFLD" id="SFLDS00003">
    <property type="entry name" value="Haloacid_Dehalogenase"/>
    <property type="match status" value="1"/>
</dbReference>
<accession>A0A545TIT1</accession>
<dbReference type="GO" id="GO:0016887">
    <property type="term" value="F:ATP hydrolysis activity"/>
    <property type="evidence" value="ECO:0007669"/>
    <property type="project" value="InterPro"/>
</dbReference>
<dbReference type="InterPro" id="IPR036412">
    <property type="entry name" value="HAD-like_sf"/>
</dbReference>
<dbReference type="GO" id="GO:0006883">
    <property type="term" value="P:intracellular sodium ion homeostasis"/>
    <property type="evidence" value="ECO:0007669"/>
    <property type="project" value="TreeGrafter"/>
</dbReference>
<feature type="transmembrane region" description="Helical" evidence="11">
    <location>
        <begin position="46"/>
        <end position="62"/>
    </location>
</feature>
<evidence type="ECO:0000256" key="3">
    <source>
        <dbReference type="ARBA" id="ARBA00022553"/>
    </source>
</evidence>
<dbReference type="Pfam" id="PF13246">
    <property type="entry name" value="Cation_ATPase"/>
    <property type="match status" value="1"/>
</dbReference>
<evidence type="ECO:0000256" key="7">
    <source>
        <dbReference type="ARBA" id="ARBA00022842"/>
    </source>
</evidence>
<dbReference type="EMBL" id="VIKR01000001">
    <property type="protein sequence ID" value="TQV77118.1"/>
    <property type="molecule type" value="Genomic_DNA"/>
</dbReference>
<dbReference type="InterPro" id="IPR018303">
    <property type="entry name" value="ATPase_P-typ_P_site"/>
</dbReference>
<feature type="transmembrane region" description="Helical" evidence="11">
    <location>
        <begin position="746"/>
        <end position="765"/>
    </location>
</feature>
<dbReference type="GO" id="GO:0005524">
    <property type="term" value="F:ATP binding"/>
    <property type="evidence" value="ECO:0007669"/>
    <property type="project" value="UniProtKB-KW"/>
</dbReference>
<dbReference type="Pfam" id="PF00122">
    <property type="entry name" value="E1-E2_ATPase"/>
    <property type="match status" value="1"/>
</dbReference>
<feature type="transmembrane region" description="Helical" evidence="11">
    <location>
        <begin position="68"/>
        <end position="88"/>
    </location>
</feature>
<evidence type="ECO:0000256" key="10">
    <source>
        <dbReference type="ARBA" id="ARBA00023136"/>
    </source>
</evidence>